<evidence type="ECO:0008006" key="4">
    <source>
        <dbReference type="Google" id="ProtNLM"/>
    </source>
</evidence>
<proteinExistence type="predicted"/>
<keyword evidence="1" id="KW-0472">Membrane</keyword>
<protein>
    <recommendedName>
        <fullName evidence="4">G protein-coupled receptor</fullName>
    </recommendedName>
</protein>
<dbReference type="Proteomes" id="UP001328107">
    <property type="component" value="Unassembled WGS sequence"/>
</dbReference>
<feature type="non-terminal residue" evidence="2">
    <location>
        <position position="1"/>
    </location>
</feature>
<comment type="caution">
    <text evidence="2">The sequence shown here is derived from an EMBL/GenBank/DDBJ whole genome shotgun (WGS) entry which is preliminary data.</text>
</comment>
<dbReference type="AlphaFoldDB" id="A0AAN4Z4Z7"/>
<reference evidence="3" key="1">
    <citation type="submission" date="2022-10" db="EMBL/GenBank/DDBJ databases">
        <title>Genome assembly of Pristionchus species.</title>
        <authorList>
            <person name="Yoshida K."/>
            <person name="Sommer R.J."/>
        </authorList>
    </citation>
    <scope>NUCLEOTIDE SEQUENCE [LARGE SCALE GENOMIC DNA]</scope>
    <source>
        <strain evidence="3">RS5460</strain>
    </source>
</reference>
<keyword evidence="1" id="KW-1133">Transmembrane helix</keyword>
<sequence length="80" mass="9465">LRSEAQYLHDSVAFRFVLIVKLLLAVSAIPLLWNIRTYKTKVLVHQSLAILMKYHYYYLIYLATSSCVDFSITLYKYQSR</sequence>
<evidence type="ECO:0000313" key="2">
    <source>
        <dbReference type="EMBL" id="GMR34597.1"/>
    </source>
</evidence>
<keyword evidence="3" id="KW-1185">Reference proteome</keyword>
<gene>
    <name evidence="2" type="ORF">PMAYCL1PPCAC_04792</name>
</gene>
<evidence type="ECO:0000313" key="3">
    <source>
        <dbReference type="Proteomes" id="UP001328107"/>
    </source>
</evidence>
<feature type="transmembrane region" description="Helical" evidence="1">
    <location>
        <begin position="55"/>
        <end position="75"/>
    </location>
</feature>
<feature type="transmembrane region" description="Helical" evidence="1">
    <location>
        <begin position="12"/>
        <end position="35"/>
    </location>
</feature>
<keyword evidence="1" id="KW-0812">Transmembrane</keyword>
<accession>A0AAN4Z4Z7</accession>
<name>A0AAN4Z4Z7_9BILA</name>
<dbReference type="EMBL" id="BTRK01000002">
    <property type="protein sequence ID" value="GMR34597.1"/>
    <property type="molecule type" value="Genomic_DNA"/>
</dbReference>
<organism evidence="2 3">
    <name type="scientific">Pristionchus mayeri</name>
    <dbReference type="NCBI Taxonomy" id="1317129"/>
    <lineage>
        <taxon>Eukaryota</taxon>
        <taxon>Metazoa</taxon>
        <taxon>Ecdysozoa</taxon>
        <taxon>Nematoda</taxon>
        <taxon>Chromadorea</taxon>
        <taxon>Rhabditida</taxon>
        <taxon>Rhabditina</taxon>
        <taxon>Diplogasteromorpha</taxon>
        <taxon>Diplogasteroidea</taxon>
        <taxon>Neodiplogasteridae</taxon>
        <taxon>Pristionchus</taxon>
    </lineage>
</organism>
<evidence type="ECO:0000256" key="1">
    <source>
        <dbReference type="SAM" id="Phobius"/>
    </source>
</evidence>